<dbReference type="Gene3D" id="3.40.50.300">
    <property type="entry name" value="P-loop containing nucleotide triphosphate hydrolases"/>
    <property type="match status" value="1"/>
</dbReference>
<dbReference type="GO" id="GO:0003746">
    <property type="term" value="F:translation elongation factor activity"/>
    <property type="evidence" value="ECO:0007669"/>
    <property type="project" value="UniProtKB-UniRule"/>
</dbReference>
<dbReference type="InterPro" id="IPR014721">
    <property type="entry name" value="Ribsml_uS5_D2-typ_fold_subgr"/>
</dbReference>
<dbReference type="Pfam" id="PF14492">
    <property type="entry name" value="EFG_III"/>
    <property type="match status" value="1"/>
</dbReference>
<dbReference type="GO" id="GO:0003924">
    <property type="term" value="F:GTPase activity"/>
    <property type="evidence" value="ECO:0007669"/>
    <property type="project" value="InterPro"/>
</dbReference>
<dbReference type="PANTHER" id="PTHR43261:SF6">
    <property type="entry name" value="ELONGATION FACTOR G-LIKE PROTEIN"/>
    <property type="match status" value="1"/>
</dbReference>
<dbReference type="Gene3D" id="3.30.70.870">
    <property type="entry name" value="Elongation Factor G (Translational Gtpase), domain 3"/>
    <property type="match status" value="1"/>
</dbReference>
<evidence type="ECO:0000256" key="1">
    <source>
        <dbReference type="ARBA" id="ARBA00005870"/>
    </source>
</evidence>
<dbReference type="Pfam" id="PF00009">
    <property type="entry name" value="GTP_EFTU"/>
    <property type="match status" value="1"/>
</dbReference>
<sequence length="695" mass="77122">MKEYKVENVRTIGIIGHGGTGKTSLTEAILFDTKETDRIGRVEDGTTISDYDPEERKRQISISAAVAPCEWNNHRIHIVDIPGYFDFMGELIQGMKAVDSAIINVCGVSGVEVGTEKGWEFVNRYKLPRAFFVNKLDRENSNFEKVYSSLKDKFGLSVVPLQVPIGKESGFKGVVNVVNKQAKVYDPKTRSMIDTELAAELIPIVDEYRNNLMEAVAETDEELLEKYLGEGDLSEEDIIVGLRKGIASCEISPVFCGSALGNIGIHTFLDSVVNYLPSPADRGFYEGKNPKTGNNEKRSVKREEPFSAFVFKTIADPFVGRLSLFRVISGTMTSDTSIYNATQDKVEKAGTLYLLKGKSQIPVTKLYAGDIGAVAKLQYTMTGDTICDLSNPIVYDKFEFPEPCISMSVKPKSKGDEDKISTGLHRLLEEDPTFRVSRDVENAEMIISGLGELHLEIIASKLKSKFGADVELTLPKVPYRETIKKVSDVQGKYKKQSGGHGQYGDVWIKFEPQSETEDLIFVDQIVGGVVPRQYIPAVEKGLKEALKRGVLAGYPVIGIKATLHDGSYHPVDSSEMAFKTAASLAFKKGMKEAQPVLLEPIMHVEISIPDEYMGDVMGDINRRRGRVLGMEPVNGKQVVTAEIPMAELFKYATDLRSMTQSRGSFTMKFERYEEVPSAIAQKIIEASERLKDEEE</sequence>
<dbReference type="InterPro" id="IPR009022">
    <property type="entry name" value="EFG_III"/>
</dbReference>
<keyword evidence="3" id="KW-0547">Nucleotide-binding</keyword>
<dbReference type="NCBIfam" id="NF009379">
    <property type="entry name" value="PRK12740.1-3"/>
    <property type="match status" value="1"/>
</dbReference>
<accession>A0A4R7KB47</accession>
<dbReference type="InterPro" id="IPR035647">
    <property type="entry name" value="EFG_III/V"/>
</dbReference>
<comment type="caution">
    <text evidence="7">The sequence shown here is derived from an EMBL/GenBank/DDBJ whole genome shotgun (WGS) entry which is preliminary data.</text>
</comment>
<dbReference type="NCBIfam" id="TIGR00231">
    <property type="entry name" value="small_GTP"/>
    <property type="match status" value="1"/>
</dbReference>
<evidence type="ECO:0000256" key="5">
    <source>
        <dbReference type="NCBIfam" id="TIGR00484"/>
    </source>
</evidence>
<dbReference type="FunFam" id="3.30.230.10:FF:000003">
    <property type="entry name" value="Elongation factor G"/>
    <property type="match status" value="1"/>
</dbReference>
<evidence type="ECO:0000313" key="8">
    <source>
        <dbReference type="Proteomes" id="UP000295325"/>
    </source>
</evidence>
<dbReference type="InterPro" id="IPR041095">
    <property type="entry name" value="EFG_II"/>
</dbReference>
<dbReference type="CDD" id="cd01434">
    <property type="entry name" value="EFG_mtEFG1_IV"/>
    <property type="match status" value="1"/>
</dbReference>
<dbReference type="Gene3D" id="3.30.230.10">
    <property type="match status" value="1"/>
</dbReference>
<evidence type="ECO:0000256" key="2">
    <source>
        <dbReference type="ARBA" id="ARBA00017872"/>
    </source>
</evidence>
<dbReference type="NCBIfam" id="TIGR00484">
    <property type="entry name" value="EF-G"/>
    <property type="match status" value="1"/>
</dbReference>
<comment type="similarity">
    <text evidence="1">Belongs to the TRAFAC class translation factor GTPase superfamily. Classic translation factor GTPase family. EF-G/EF-2 subfamily.</text>
</comment>
<dbReference type="SMART" id="SM00838">
    <property type="entry name" value="EFG_C"/>
    <property type="match status" value="1"/>
</dbReference>
<dbReference type="InterPro" id="IPR053905">
    <property type="entry name" value="EF-G-like_DII"/>
</dbReference>
<dbReference type="InterPro" id="IPR035649">
    <property type="entry name" value="EFG_V"/>
</dbReference>
<organism evidence="7 8">
    <name type="scientific">Fonticella tunisiensis</name>
    <dbReference type="NCBI Taxonomy" id="1096341"/>
    <lineage>
        <taxon>Bacteria</taxon>
        <taxon>Bacillati</taxon>
        <taxon>Bacillota</taxon>
        <taxon>Clostridia</taxon>
        <taxon>Eubacteriales</taxon>
        <taxon>Clostridiaceae</taxon>
        <taxon>Fonticella</taxon>
    </lineage>
</organism>
<dbReference type="NCBIfam" id="NF009891">
    <property type="entry name" value="PRK13351.1-1"/>
    <property type="match status" value="1"/>
</dbReference>
<dbReference type="InterPro" id="IPR005517">
    <property type="entry name" value="Transl_elong_EFG/EF2_IV"/>
</dbReference>
<dbReference type="Gene3D" id="3.30.70.240">
    <property type="match status" value="1"/>
</dbReference>
<dbReference type="InterPro" id="IPR000795">
    <property type="entry name" value="T_Tr_GTP-bd_dom"/>
</dbReference>
<dbReference type="FunFam" id="3.30.70.240:FF:000001">
    <property type="entry name" value="Elongation factor G"/>
    <property type="match status" value="1"/>
</dbReference>
<dbReference type="CDD" id="cd04170">
    <property type="entry name" value="EF-G_bact"/>
    <property type="match status" value="1"/>
</dbReference>
<dbReference type="GO" id="GO:0005525">
    <property type="term" value="F:GTP binding"/>
    <property type="evidence" value="ECO:0007669"/>
    <property type="project" value="UniProtKB-UniRule"/>
</dbReference>
<dbReference type="SUPFAM" id="SSF52540">
    <property type="entry name" value="P-loop containing nucleoside triphosphate hydrolases"/>
    <property type="match status" value="1"/>
</dbReference>
<evidence type="ECO:0000256" key="3">
    <source>
        <dbReference type="ARBA" id="ARBA00022741"/>
    </source>
</evidence>
<dbReference type="InterPro" id="IPR020568">
    <property type="entry name" value="Ribosomal_Su5_D2-typ_SF"/>
</dbReference>
<dbReference type="SUPFAM" id="SSF54980">
    <property type="entry name" value="EF-G C-terminal domain-like"/>
    <property type="match status" value="2"/>
</dbReference>
<dbReference type="Pfam" id="PF22042">
    <property type="entry name" value="EF-G_D2"/>
    <property type="match status" value="1"/>
</dbReference>
<dbReference type="InterPro" id="IPR027417">
    <property type="entry name" value="P-loop_NTPase"/>
</dbReference>
<keyword evidence="7" id="KW-0251">Elongation factor</keyword>
<dbReference type="PRINTS" id="PR00315">
    <property type="entry name" value="ELONGATNFCT"/>
</dbReference>
<dbReference type="SMART" id="SM00889">
    <property type="entry name" value="EFG_IV"/>
    <property type="match status" value="1"/>
</dbReference>
<dbReference type="OrthoDB" id="9804431at2"/>
<feature type="domain" description="Tr-type G" evidence="6">
    <location>
        <begin position="7"/>
        <end position="280"/>
    </location>
</feature>
<dbReference type="RefSeq" id="WP_133628774.1">
    <property type="nucleotide sequence ID" value="NZ_SOAZ01000020.1"/>
</dbReference>
<keyword evidence="8" id="KW-1185">Reference proteome</keyword>
<dbReference type="InterPro" id="IPR005225">
    <property type="entry name" value="Small_GTP-bd"/>
</dbReference>
<dbReference type="Pfam" id="PF03764">
    <property type="entry name" value="EFG_IV"/>
    <property type="match status" value="1"/>
</dbReference>
<dbReference type="AlphaFoldDB" id="A0A4R7KB47"/>
<evidence type="ECO:0000313" key="7">
    <source>
        <dbReference type="EMBL" id="TDT51240.1"/>
    </source>
</evidence>
<dbReference type="Pfam" id="PF00679">
    <property type="entry name" value="EFG_C"/>
    <property type="match status" value="1"/>
</dbReference>
<gene>
    <name evidence="7" type="ORF">EDD71_12021</name>
</gene>
<dbReference type="GO" id="GO:0032790">
    <property type="term" value="P:ribosome disassembly"/>
    <property type="evidence" value="ECO:0007669"/>
    <property type="project" value="TreeGrafter"/>
</dbReference>
<dbReference type="InterPro" id="IPR009000">
    <property type="entry name" value="Transl_B-barrel_sf"/>
</dbReference>
<dbReference type="CDD" id="cd03713">
    <property type="entry name" value="EFG_mtEFG_C"/>
    <property type="match status" value="1"/>
</dbReference>
<dbReference type="EMBL" id="SOAZ01000020">
    <property type="protein sequence ID" value="TDT51240.1"/>
    <property type="molecule type" value="Genomic_DNA"/>
</dbReference>
<keyword evidence="4" id="KW-0342">GTP-binding</keyword>
<dbReference type="SUPFAM" id="SSF54211">
    <property type="entry name" value="Ribosomal protein S5 domain 2-like"/>
    <property type="match status" value="1"/>
</dbReference>
<dbReference type="InterPro" id="IPR000640">
    <property type="entry name" value="EFG_V-like"/>
</dbReference>
<keyword evidence="7" id="KW-0648">Protein biosynthesis</keyword>
<dbReference type="SUPFAM" id="SSF50447">
    <property type="entry name" value="Translation proteins"/>
    <property type="match status" value="1"/>
</dbReference>
<evidence type="ECO:0000259" key="6">
    <source>
        <dbReference type="PROSITE" id="PS51722"/>
    </source>
</evidence>
<dbReference type="Proteomes" id="UP000295325">
    <property type="component" value="Unassembled WGS sequence"/>
</dbReference>
<evidence type="ECO:0000256" key="4">
    <source>
        <dbReference type="ARBA" id="ARBA00023134"/>
    </source>
</evidence>
<dbReference type="PROSITE" id="PS51722">
    <property type="entry name" value="G_TR_2"/>
    <property type="match status" value="1"/>
</dbReference>
<dbReference type="NCBIfam" id="NF009381">
    <property type="entry name" value="PRK12740.1-5"/>
    <property type="match status" value="1"/>
</dbReference>
<dbReference type="InterPro" id="IPR004540">
    <property type="entry name" value="Transl_elong_EFG/EF2"/>
</dbReference>
<reference evidence="7 8" key="1">
    <citation type="submission" date="2019-03" db="EMBL/GenBank/DDBJ databases">
        <title>Genomic Encyclopedia of Type Strains, Phase IV (KMG-IV): sequencing the most valuable type-strain genomes for metagenomic binning, comparative biology and taxonomic classification.</title>
        <authorList>
            <person name="Goeker M."/>
        </authorList>
    </citation>
    <scope>NUCLEOTIDE SEQUENCE [LARGE SCALE GENOMIC DNA]</scope>
    <source>
        <strain evidence="7 8">DSM 24455</strain>
    </source>
</reference>
<name>A0A4R7KB47_9CLOT</name>
<dbReference type="CDD" id="cd16262">
    <property type="entry name" value="EFG_III"/>
    <property type="match status" value="1"/>
</dbReference>
<protein>
    <recommendedName>
        <fullName evidence="2 5">Elongation factor G</fullName>
    </recommendedName>
</protein>
<dbReference type="PANTHER" id="PTHR43261">
    <property type="entry name" value="TRANSLATION ELONGATION FACTOR G-RELATED"/>
    <property type="match status" value="1"/>
</dbReference>
<proteinExistence type="inferred from homology"/>
<dbReference type="InterPro" id="IPR047872">
    <property type="entry name" value="EFG_IV"/>
</dbReference>
<dbReference type="CDD" id="cd04088">
    <property type="entry name" value="EFG_mtEFG_II"/>
    <property type="match status" value="1"/>
</dbReference>
<dbReference type="Gene3D" id="2.40.30.10">
    <property type="entry name" value="Translation factors"/>
    <property type="match status" value="1"/>
</dbReference>